<accession>A0A5J5FTN5</accession>
<gene>
    <name evidence="11" type="ORF">F4V43_18500</name>
</gene>
<dbReference type="GO" id="GO:0140359">
    <property type="term" value="F:ABC-type transporter activity"/>
    <property type="evidence" value="ECO:0007669"/>
    <property type="project" value="InterPro"/>
</dbReference>
<feature type="transmembrane region" description="Helical" evidence="9">
    <location>
        <begin position="136"/>
        <end position="162"/>
    </location>
</feature>
<feature type="transmembrane region" description="Helical" evidence="9">
    <location>
        <begin position="232"/>
        <end position="249"/>
    </location>
</feature>
<keyword evidence="7 9" id="KW-1133">Transmembrane helix</keyword>
<protein>
    <recommendedName>
        <fullName evidence="9">Transport permease protein</fullName>
    </recommendedName>
</protein>
<comment type="similarity">
    <text evidence="2 9">Belongs to the ABC-2 integral membrane protein family.</text>
</comment>
<comment type="caution">
    <text evidence="11">The sequence shown here is derived from an EMBL/GenBank/DDBJ whole genome shotgun (WGS) entry which is preliminary data.</text>
</comment>
<dbReference type="RefSeq" id="WP_150459754.1">
    <property type="nucleotide sequence ID" value="NZ_VYKK01000033.1"/>
</dbReference>
<keyword evidence="8 9" id="KW-0472">Membrane</keyword>
<organism evidence="11 12">
    <name type="scientific">Paenibacillus spiritus</name>
    <dbReference type="NCBI Taxonomy" id="2496557"/>
    <lineage>
        <taxon>Bacteria</taxon>
        <taxon>Bacillati</taxon>
        <taxon>Bacillota</taxon>
        <taxon>Bacilli</taxon>
        <taxon>Bacillales</taxon>
        <taxon>Paenibacillaceae</taxon>
        <taxon>Paenibacillus</taxon>
    </lineage>
</organism>
<dbReference type="AlphaFoldDB" id="A0A5J5FTN5"/>
<feature type="transmembrane region" description="Helical" evidence="9">
    <location>
        <begin position="110"/>
        <end position="130"/>
    </location>
</feature>
<reference evidence="11 12" key="1">
    <citation type="submission" date="2019-09" db="EMBL/GenBank/DDBJ databases">
        <title>Bacillus ochoae sp. nov., Paenibacillus whitsoniae sp. nov., Paenibacillus spiritus sp. nov. Isolated from the Mars Exploration Rover during spacecraft assembly.</title>
        <authorList>
            <person name="Seuylemezian A."/>
            <person name="Vaishampayan P."/>
        </authorList>
    </citation>
    <scope>NUCLEOTIDE SEQUENCE [LARGE SCALE GENOMIC DNA]</scope>
    <source>
        <strain evidence="11 12">MER_111</strain>
    </source>
</reference>
<dbReference type="GO" id="GO:0005886">
    <property type="term" value="C:plasma membrane"/>
    <property type="evidence" value="ECO:0007669"/>
    <property type="project" value="UniProtKB-SubCell"/>
</dbReference>
<evidence type="ECO:0000259" key="10">
    <source>
        <dbReference type="PROSITE" id="PS51012"/>
    </source>
</evidence>
<keyword evidence="3 9" id="KW-0813">Transport</keyword>
<evidence type="ECO:0000256" key="1">
    <source>
        <dbReference type="ARBA" id="ARBA00004429"/>
    </source>
</evidence>
<dbReference type="PANTHER" id="PTHR30413:SF8">
    <property type="entry name" value="TRANSPORT PERMEASE PROTEIN"/>
    <property type="match status" value="1"/>
</dbReference>
<dbReference type="PROSITE" id="PS51012">
    <property type="entry name" value="ABC_TM2"/>
    <property type="match status" value="1"/>
</dbReference>
<evidence type="ECO:0000256" key="5">
    <source>
        <dbReference type="ARBA" id="ARBA00022519"/>
    </source>
</evidence>
<feature type="transmembrane region" description="Helical" evidence="9">
    <location>
        <begin position="174"/>
        <end position="190"/>
    </location>
</feature>
<dbReference type="OrthoDB" id="9794365at2"/>
<evidence type="ECO:0000256" key="3">
    <source>
        <dbReference type="ARBA" id="ARBA00022448"/>
    </source>
</evidence>
<dbReference type="Proteomes" id="UP000367750">
    <property type="component" value="Unassembled WGS sequence"/>
</dbReference>
<feature type="transmembrane region" description="Helical" evidence="9">
    <location>
        <begin position="68"/>
        <end position="89"/>
    </location>
</feature>
<keyword evidence="6 9" id="KW-0812">Transmembrane</keyword>
<dbReference type="PANTHER" id="PTHR30413">
    <property type="entry name" value="INNER MEMBRANE TRANSPORT PERMEASE"/>
    <property type="match status" value="1"/>
</dbReference>
<evidence type="ECO:0000256" key="4">
    <source>
        <dbReference type="ARBA" id="ARBA00022475"/>
    </source>
</evidence>
<comment type="subcellular location">
    <subcellularLocation>
        <location evidence="1">Cell inner membrane</location>
        <topology evidence="1">Multi-pass membrane protein</topology>
    </subcellularLocation>
    <subcellularLocation>
        <location evidence="9">Cell membrane</location>
        <topology evidence="9">Multi-pass membrane protein</topology>
    </subcellularLocation>
</comment>
<feature type="transmembrane region" description="Helical" evidence="9">
    <location>
        <begin position="34"/>
        <end position="56"/>
    </location>
</feature>
<keyword evidence="5" id="KW-0997">Cell inner membrane</keyword>
<evidence type="ECO:0000256" key="2">
    <source>
        <dbReference type="ARBA" id="ARBA00007783"/>
    </source>
</evidence>
<dbReference type="InterPro" id="IPR047817">
    <property type="entry name" value="ABC2_TM_bact-type"/>
</dbReference>
<proteinExistence type="inferred from homology"/>
<sequence>MGEYIVKIFQTRYFWSHLVRAELKNKFRRSKLGILWTFLNPLLLTALMSTVFGVVFKMTFSDYAPYVLSGLIVWDLISASFIGGGYSIMTGEQYIRQFNHPIVIYTLKSALVSTITFVIAMASLVLWILFANPQNILIGLISLPLSVFLFFFLSWAIITIAGYSNAKYRDYPQVMALVIQAVWYVSPVFFKREMFTSSPLLEKAFYYNPITHILNLIRNPFLQGVMPSASDYTFTLITILMFGVIAVFVNNKNKDKVIFYL</sequence>
<dbReference type="Pfam" id="PF01061">
    <property type="entry name" value="ABC2_membrane"/>
    <property type="match status" value="1"/>
</dbReference>
<evidence type="ECO:0000256" key="6">
    <source>
        <dbReference type="ARBA" id="ARBA00022692"/>
    </source>
</evidence>
<name>A0A5J5FTN5_9BACL</name>
<feature type="domain" description="ABC transmembrane type-2" evidence="10">
    <location>
        <begin position="32"/>
        <end position="253"/>
    </location>
</feature>
<evidence type="ECO:0000313" key="12">
    <source>
        <dbReference type="Proteomes" id="UP000367750"/>
    </source>
</evidence>
<dbReference type="InterPro" id="IPR013525">
    <property type="entry name" value="ABC2_TM"/>
</dbReference>
<dbReference type="GO" id="GO:0015920">
    <property type="term" value="P:lipopolysaccharide transport"/>
    <property type="evidence" value="ECO:0007669"/>
    <property type="project" value="TreeGrafter"/>
</dbReference>
<keyword evidence="4 9" id="KW-1003">Cell membrane</keyword>
<evidence type="ECO:0000313" key="11">
    <source>
        <dbReference type="EMBL" id="KAA8996589.1"/>
    </source>
</evidence>
<evidence type="ECO:0000256" key="7">
    <source>
        <dbReference type="ARBA" id="ARBA00022989"/>
    </source>
</evidence>
<dbReference type="EMBL" id="VYKK01000033">
    <property type="protein sequence ID" value="KAA8996589.1"/>
    <property type="molecule type" value="Genomic_DNA"/>
</dbReference>
<evidence type="ECO:0000256" key="8">
    <source>
        <dbReference type="ARBA" id="ARBA00023136"/>
    </source>
</evidence>
<keyword evidence="12" id="KW-1185">Reference proteome</keyword>
<evidence type="ECO:0000256" key="9">
    <source>
        <dbReference type="RuleBase" id="RU361157"/>
    </source>
</evidence>